<gene>
    <name evidence="2" type="ORF">FGA12_09715</name>
</gene>
<feature type="chain" id="PRO_5046562356" description="Lipoprotein" evidence="1">
    <location>
        <begin position="20"/>
        <end position="125"/>
    </location>
</feature>
<organism evidence="2 3">
    <name type="scientific">Shewanella marisflavi</name>
    <dbReference type="NCBI Taxonomy" id="260364"/>
    <lineage>
        <taxon>Bacteria</taxon>
        <taxon>Pseudomonadati</taxon>
        <taxon>Pseudomonadota</taxon>
        <taxon>Gammaproteobacteria</taxon>
        <taxon>Alteromonadales</taxon>
        <taxon>Shewanellaceae</taxon>
        <taxon>Shewanella</taxon>
    </lineage>
</organism>
<dbReference type="PROSITE" id="PS51257">
    <property type="entry name" value="PROKAR_LIPOPROTEIN"/>
    <property type="match status" value="1"/>
</dbReference>
<evidence type="ECO:0000313" key="2">
    <source>
        <dbReference type="EMBL" id="QDF75407.1"/>
    </source>
</evidence>
<dbReference type="RefSeq" id="WP_033538403.1">
    <property type="nucleotide sequence ID" value="NZ_CP041153.1"/>
</dbReference>
<feature type="signal peptide" evidence="1">
    <location>
        <begin position="1"/>
        <end position="19"/>
    </location>
</feature>
<protein>
    <recommendedName>
        <fullName evidence="4">Lipoprotein</fullName>
    </recommendedName>
</protein>
<keyword evidence="1" id="KW-0732">Signal</keyword>
<sequence length="125" mass="13719">MKVLAMFLLVILASGCASKPQVDDQSSQKITITGTRIERSEMPPGPKLTMRLNKQNGSSNFMQALARLQSLPQPKDIGDCKGLLSALTESNLAMRIVDKNNVVLESEHGLYQYSFDDNSCPSDET</sequence>
<dbReference type="Proteomes" id="UP000318758">
    <property type="component" value="Chromosome"/>
</dbReference>
<reference evidence="2 3" key="1">
    <citation type="submission" date="2019-06" db="EMBL/GenBank/DDBJ databases">
        <title>Complete genome of Shewanella marisflavi ECSMB14101, a mussel settlement-inducing bacterium isolated from East China Sea.</title>
        <authorList>
            <person name="Yang J."/>
            <person name="Liang X."/>
            <person name="Chang R."/>
            <person name="Peng L."/>
        </authorList>
    </citation>
    <scope>NUCLEOTIDE SEQUENCE [LARGE SCALE GENOMIC DNA]</scope>
    <source>
        <strain evidence="2 3">ECSMB14101</strain>
    </source>
</reference>
<keyword evidence="3" id="KW-1185">Reference proteome</keyword>
<evidence type="ECO:0008006" key="4">
    <source>
        <dbReference type="Google" id="ProtNLM"/>
    </source>
</evidence>
<accession>A0ABX5WLH5</accession>
<dbReference type="EMBL" id="CP041153">
    <property type="protein sequence ID" value="QDF75407.1"/>
    <property type="molecule type" value="Genomic_DNA"/>
</dbReference>
<evidence type="ECO:0000313" key="3">
    <source>
        <dbReference type="Proteomes" id="UP000318758"/>
    </source>
</evidence>
<name>A0ABX5WLH5_9GAMM</name>
<evidence type="ECO:0000256" key="1">
    <source>
        <dbReference type="SAM" id="SignalP"/>
    </source>
</evidence>
<proteinExistence type="predicted"/>